<reference evidence="18" key="1">
    <citation type="submission" date="2014-11" db="EMBL/GenBank/DDBJ databases">
        <authorList>
            <person name="Wibberg D."/>
        </authorList>
    </citation>
    <scope>NUCLEOTIDE SEQUENCE [LARGE SCALE GENOMIC DNA]</scope>
    <source>
        <strain evidence="18">L3</strain>
    </source>
</reference>
<gene>
    <name evidence="17" type="primary">cdd</name>
    <name evidence="17" type="ORF">DTL3_0008</name>
</gene>
<dbReference type="EC" id="3.5.4.5" evidence="4 15"/>
<feature type="binding site" evidence="14">
    <location>
        <position position="93"/>
    </location>
    <ligand>
        <name>Zn(2+)</name>
        <dbReference type="ChEBI" id="CHEBI:29105"/>
        <note>catalytic</note>
    </ligand>
</feature>
<comment type="catalytic activity">
    <reaction evidence="10 15">
        <text>2'-deoxycytidine + H2O + H(+) = 2'-deoxyuridine + NH4(+)</text>
        <dbReference type="Rhea" id="RHEA:13433"/>
        <dbReference type="ChEBI" id="CHEBI:15377"/>
        <dbReference type="ChEBI" id="CHEBI:15378"/>
        <dbReference type="ChEBI" id="CHEBI:15698"/>
        <dbReference type="ChEBI" id="CHEBI:16450"/>
        <dbReference type="ChEBI" id="CHEBI:28938"/>
        <dbReference type="EC" id="3.5.4.5"/>
    </reaction>
</comment>
<dbReference type="InterPro" id="IPR002125">
    <property type="entry name" value="CMP_dCMP_dom"/>
</dbReference>
<evidence type="ECO:0000256" key="8">
    <source>
        <dbReference type="ARBA" id="ARBA00022833"/>
    </source>
</evidence>
<sequence>MKNQTIVNKLYEEALKARENAYAPYSKYKVGAALLTEDDEIITGCNVENASYGLTICAERNAIFSAVARGKTKFKSLLVVAEGEGLAKPCGACRQVMNEFGDFDVYLANTKGDIEKSTVSELLPKSFGPKDL</sequence>
<dbReference type="EMBL" id="LN824141">
    <property type="protein sequence ID" value="CEP77345.1"/>
    <property type="molecule type" value="Genomic_DNA"/>
</dbReference>
<dbReference type="GO" id="GO:0042802">
    <property type="term" value="F:identical protein binding"/>
    <property type="evidence" value="ECO:0007669"/>
    <property type="project" value="UniProtKB-ARBA"/>
</dbReference>
<keyword evidence="8 14" id="KW-0862">Zinc</keyword>
<dbReference type="InterPro" id="IPR006262">
    <property type="entry name" value="Cyt_deam_tetra"/>
</dbReference>
<dbReference type="InterPro" id="IPR016192">
    <property type="entry name" value="APOBEC/CMP_deaminase_Zn-bd"/>
</dbReference>
<dbReference type="OrthoDB" id="9795347at2"/>
<proteinExistence type="inferred from homology"/>
<dbReference type="GO" id="GO:0055086">
    <property type="term" value="P:nucleobase-containing small molecule metabolic process"/>
    <property type="evidence" value="ECO:0007669"/>
    <property type="project" value="UniProtKB-ARBA"/>
</dbReference>
<dbReference type="RefSeq" id="WP_045086986.1">
    <property type="nucleotide sequence ID" value="NZ_LN824141.1"/>
</dbReference>
<feature type="active site" description="Proton donor" evidence="12">
    <location>
        <position position="59"/>
    </location>
</feature>
<dbReference type="InterPro" id="IPR050202">
    <property type="entry name" value="Cyt/Deoxycyt_deaminase"/>
</dbReference>
<dbReference type="NCBIfam" id="NF004064">
    <property type="entry name" value="PRK05578.1"/>
    <property type="match status" value="1"/>
</dbReference>
<organism evidence="17 18">
    <name type="scientific">Defluviitoga tunisiensis</name>
    <dbReference type="NCBI Taxonomy" id="1006576"/>
    <lineage>
        <taxon>Bacteria</taxon>
        <taxon>Thermotogati</taxon>
        <taxon>Thermotogota</taxon>
        <taxon>Thermotogae</taxon>
        <taxon>Petrotogales</taxon>
        <taxon>Petrotogaceae</taxon>
        <taxon>Defluviitoga</taxon>
    </lineage>
</organism>
<evidence type="ECO:0000256" key="9">
    <source>
        <dbReference type="ARBA" id="ARBA00032005"/>
    </source>
</evidence>
<dbReference type="GO" id="GO:0005829">
    <property type="term" value="C:cytosol"/>
    <property type="evidence" value="ECO:0007669"/>
    <property type="project" value="TreeGrafter"/>
</dbReference>
<evidence type="ECO:0000256" key="6">
    <source>
        <dbReference type="ARBA" id="ARBA00022723"/>
    </source>
</evidence>
<evidence type="ECO:0000313" key="17">
    <source>
        <dbReference type="EMBL" id="CEP77345.1"/>
    </source>
</evidence>
<dbReference type="FunFam" id="3.40.140.10:FF:000008">
    <property type="entry name" value="Cytidine deaminase"/>
    <property type="match status" value="1"/>
</dbReference>
<evidence type="ECO:0000256" key="7">
    <source>
        <dbReference type="ARBA" id="ARBA00022801"/>
    </source>
</evidence>
<comment type="function">
    <text evidence="2 15">This enzyme scavenges exogenous and endogenous cytidine and 2'-deoxycytidine for UMP synthesis.</text>
</comment>
<dbReference type="SUPFAM" id="SSF53927">
    <property type="entry name" value="Cytidine deaminase-like"/>
    <property type="match status" value="1"/>
</dbReference>
<keyword evidence="6 14" id="KW-0479">Metal-binding</keyword>
<evidence type="ECO:0000313" key="18">
    <source>
        <dbReference type="Proteomes" id="UP000032809"/>
    </source>
</evidence>
<evidence type="ECO:0000256" key="4">
    <source>
        <dbReference type="ARBA" id="ARBA00012783"/>
    </source>
</evidence>
<evidence type="ECO:0000256" key="2">
    <source>
        <dbReference type="ARBA" id="ARBA00003949"/>
    </source>
</evidence>
<comment type="similarity">
    <text evidence="3 15">Belongs to the cytidine and deoxycytidylate deaminase family.</text>
</comment>
<dbReference type="PATRIC" id="fig|1006576.9.peg.8"/>
<dbReference type="NCBIfam" id="TIGR01354">
    <property type="entry name" value="cyt_deam_tetra"/>
    <property type="match status" value="1"/>
</dbReference>
<comment type="catalytic activity">
    <reaction evidence="11 15">
        <text>cytidine + H2O + H(+) = uridine + NH4(+)</text>
        <dbReference type="Rhea" id="RHEA:16069"/>
        <dbReference type="ChEBI" id="CHEBI:15377"/>
        <dbReference type="ChEBI" id="CHEBI:15378"/>
        <dbReference type="ChEBI" id="CHEBI:16704"/>
        <dbReference type="ChEBI" id="CHEBI:17562"/>
        <dbReference type="ChEBI" id="CHEBI:28938"/>
        <dbReference type="EC" id="3.5.4.5"/>
    </reaction>
</comment>
<feature type="binding site" evidence="13">
    <location>
        <begin position="46"/>
        <end position="52"/>
    </location>
    <ligand>
        <name>substrate</name>
    </ligand>
</feature>
<name>A0A0C7NZD2_DEFTU</name>
<accession>A0A0C7NZD2</accession>
<dbReference type="HOGENOM" id="CLU_097262_0_1_0"/>
<dbReference type="GO" id="GO:0008270">
    <property type="term" value="F:zinc ion binding"/>
    <property type="evidence" value="ECO:0007669"/>
    <property type="project" value="UniProtKB-UniRule"/>
</dbReference>
<dbReference type="PANTHER" id="PTHR11644">
    <property type="entry name" value="CYTIDINE DEAMINASE"/>
    <property type="match status" value="1"/>
</dbReference>
<dbReference type="Proteomes" id="UP000032809">
    <property type="component" value="Chromosome I"/>
</dbReference>
<evidence type="ECO:0000256" key="10">
    <source>
        <dbReference type="ARBA" id="ARBA00049252"/>
    </source>
</evidence>
<evidence type="ECO:0000259" key="16">
    <source>
        <dbReference type="PROSITE" id="PS51747"/>
    </source>
</evidence>
<dbReference type="AlphaFoldDB" id="A0A0C7NZD2"/>
<keyword evidence="7 15" id="KW-0378">Hydrolase</keyword>
<dbReference type="GO" id="GO:0004126">
    <property type="term" value="F:cytidine deaminase activity"/>
    <property type="evidence" value="ECO:0007669"/>
    <property type="project" value="UniProtKB-UniRule"/>
</dbReference>
<evidence type="ECO:0000256" key="15">
    <source>
        <dbReference type="RuleBase" id="RU364006"/>
    </source>
</evidence>
<evidence type="ECO:0000256" key="11">
    <source>
        <dbReference type="ARBA" id="ARBA00049558"/>
    </source>
</evidence>
<dbReference type="PROSITE" id="PS51747">
    <property type="entry name" value="CYT_DCMP_DEAMINASES_2"/>
    <property type="match status" value="1"/>
</dbReference>
<feature type="binding site" evidence="14">
    <location>
        <position position="57"/>
    </location>
    <ligand>
        <name>Zn(2+)</name>
        <dbReference type="ChEBI" id="CHEBI:29105"/>
        <note>catalytic</note>
    </ligand>
</feature>
<protein>
    <recommendedName>
        <fullName evidence="5 15">Cytidine deaminase</fullName>
        <ecNumber evidence="4 15">3.5.4.5</ecNumber>
    </recommendedName>
    <alternativeName>
        <fullName evidence="9 15">Cytidine aminohydrolase</fullName>
    </alternativeName>
</protein>
<evidence type="ECO:0000256" key="14">
    <source>
        <dbReference type="PIRSR" id="PIRSR606262-3"/>
    </source>
</evidence>
<dbReference type="KEGG" id="dtn:DTL3_0008"/>
<dbReference type="Gene3D" id="3.40.140.10">
    <property type="entry name" value="Cytidine Deaminase, domain 2"/>
    <property type="match status" value="1"/>
</dbReference>
<evidence type="ECO:0000256" key="3">
    <source>
        <dbReference type="ARBA" id="ARBA00006576"/>
    </source>
</evidence>
<evidence type="ECO:0000256" key="13">
    <source>
        <dbReference type="PIRSR" id="PIRSR606262-2"/>
    </source>
</evidence>
<dbReference type="Pfam" id="PF00383">
    <property type="entry name" value="dCMP_cyt_deam_1"/>
    <property type="match status" value="1"/>
</dbReference>
<dbReference type="PANTHER" id="PTHR11644:SF2">
    <property type="entry name" value="CYTIDINE DEAMINASE"/>
    <property type="match status" value="1"/>
</dbReference>
<dbReference type="CDD" id="cd01283">
    <property type="entry name" value="cytidine_deaminase"/>
    <property type="match status" value="1"/>
</dbReference>
<keyword evidence="18" id="KW-1185">Reference proteome</keyword>
<evidence type="ECO:0000256" key="1">
    <source>
        <dbReference type="ARBA" id="ARBA00001947"/>
    </source>
</evidence>
<feature type="binding site" evidence="14">
    <location>
        <position position="90"/>
    </location>
    <ligand>
        <name>Zn(2+)</name>
        <dbReference type="ChEBI" id="CHEBI:29105"/>
        <note>catalytic</note>
    </ligand>
</feature>
<dbReference type="GO" id="GO:0072527">
    <property type="term" value="P:pyrimidine-containing compound metabolic process"/>
    <property type="evidence" value="ECO:0007669"/>
    <property type="project" value="UniProtKB-ARBA"/>
</dbReference>
<evidence type="ECO:0000256" key="5">
    <source>
        <dbReference type="ARBA" id="ARBA00018266"/>
    </source>
</evidence>
<dbReference type="STRING" id="1006576.DTL3_0008"/>
<dbReference type="PROSITE" id="PS00903">
    <property type="entry name" value="CYT_DCMP_DEAMINASES_1"/>
    <property type="match status" value="1"/>
</dbReference>
<comment type="cofactor">
    <cofactor evidence="1 14 15">
        <name>Zn(2+)</name>
        <dbReference type="ChEBI" id="CHEBI:29105"/>
    </cofactor>
</comment>
<dbReference type="InterPro" id="IPR016193">
    <property type="entry name" value="Cytidine_deaminase-like"/>
</dbReference>
<feature type="domain" description="CMP/dCMP-type deaminase" evidence="16">
    <location>
        <begin position="5"/>
        <end position="130"/>
    </location>
</feature>
<evidence type="ECO:0000256" key="12">
    <source>
        <dbReference type="PIRSR" id="PIRSR606262-1"/>
    </source>
</evidence>